<feature type="transmembrane region" description="Helical" evidence="1">
    <location>
        <begin position="123"/>
        <end position="147"/>
    </location>
</feature>
<reference evidence="2 3" key="1">
    <citation type="journal article" date="2006" name="Int. J. Syst. Evol. Microbiol.">
        <title>Dyella yeojuensis sp. nov., isolated from greenhouse soil in Korea.</title>
        <authorList>
            <person name="Kim B.Y."/>
            <person name="Weon H.Y."/>
            <person name="Lee K.H."/>
            <person name="Seok S.J."/>
            <person name="Kwon S.W."/>
            <person name="Go S.J."/>
            <person name="Stackebrandt E."/>
        </authorList>
    </citation>
    <scope>NUCLEOTIDE SEQUENCE [LARGE SCALE GENOMIC DNA]</scope>
    <source>
        <strain evidence="2 3">DSM 17673</strain>
    </source>
</reference>
<organism evidence="2 3">
    <name type="scientific">Luteibacter yeojuensis</name>
    <dbReference type="NCBI Taxonomy" id="345309"/>
    <lineage>
        <taxon>Bacteria</taxon>
        <taxon>Pseudomonadati</taxon>
        <taxon>Pseudomonadota</taxon>
        <taxon>Gammaproteobacteria</taxon>
        <taxon>Lysobacterales</taxon>
        <taxon>Rhodanobacteraceae</taxon>
        <taxon>Luteibacter</taxon>
    </lineage>
</organism>
<keyword evidence="1" id="KW-1133">Transmembrane helix</keyword>
<sequence>MLQGCSKLEPHRAYGIWHGGRLVIALRRMIGWASWLAVATFLYSMAWIRLDEDFVLAFPPALYGRLEALMGLTSHDARENLAIWFTSLYAVLVLHAIAWIAMVRLKPKSEHRASVWNLWKGRLYATVGWTCWWIVSVMGTHLAGEIIYEARGGTLSNDSDVLNQELAAAIVLVVLLHLAGVGLAHLVETATARIARWFRSSCT</sequence>
<gene>
    <name evidence="2" type="ORF">HBF32_17015</name>
</gene>
<dbReference type="RefSeq" id="WP_166700971.1">
    <property type="nucleotide sequence ID" value="NZ_JAAQTL010000002.1"/>
</dbReference>
<feature type="transmembrane region" description="Helical" evidence="1">
    <location>
        <begin position="167"/>
        <end position="187"/>
    </location>
</feature>
<keyword evidence="3" id="KW-1185">Reference proteome</keyword>
<feature type="transmembrane region" description="Helical" evidence="1">
    <location>
        <begin position="81"/>
        <end position="102"/>
    </location>
</feature>
<evidence type="ECO:0000313" key="3">
    <source>
        <dbReference type="Proteomes" id="UP000518878"/>
    </source>
</evidence>
<dbReference type="EMBL" id="JAAQTL010000002">
    <property type="protein sequence ID" value="NID17181.1"/>
    <property type="molecule type" value="Genomic_DNA"/>
</dbReference>
<accession>A0A7X5QXJ9</accession>
<keyword evidence="1" id="KW-0812">Transmembrane</keyword>
<proteinExistence type="predicted"/>
<comment type="caution">
    <text evidence="2">The sequence shown here is derived from an EMBL/GenBank/DDBJ whole genome shotgun (WGS) entry which is preliminary data.</text>
</comment>
<keyword evidence="1" id="KW-0472">Membrane</keyword>
<dbReference type="AlphaFoldDB" id="A0A7X5QXJ9"/>
<dbReference type="Proteomes" id="UP000518878">
    <property type="component" value="Unassembled WGS sequence"/>
</dbReference>
<name>A0A7X5QXJ9_9GAMM</name>
<feature type="transmembrane region" description="Helical" evidence="1">
    <location>
        <begin position="30"/>
        <end position="50"/>
    </location>
</feature>
<protein>
    <submittedName>
        <fullName evidence="2">Uncharacterized protein</fullName>
    </submittedName>
</protein>
<evidence type="ECO:0000313" key="2">
    <source>
        <dbReference type="EMBL" id="NID17181.1"/>
    </source>
</evidence>
<evidence type="ECO:0000256" key="1">
    <source>
        <dbReference type="SAM" id="Phobius"/>
    </source>
</evidence>